<dbReference type="Pfam" id="PF23275">
    <property type="entry name" value="TPR_23"/>
    <property type="match status" value="1"/>
</dbReference>
<dbReference type="EMBL" id="JBEQNB010000004">
    <property type="protein sequence ID" value="MES0833931.1"/>
    <property type="molecule type" value="Genomic_DNA"/>
</dbReference>
<gene>
    <name evidence="2" type="ORF">ABUK86_09100</name>
</gene>
<protein>
    <recommendedName>
        <fullName evidence="1">TPR repeat domain-containing protein</fullName>
    </recommendedName>
</protein>
<evidence type="ECO:0000313" key="3">
    <source>
        <dbReference type="Proteomes" id="UP001432401"/>
    </source>
</evidence>
<dbReference type="InterPro" id="IPR057037">
    <property type="entry name" value="TPR_rep_actino"/>
</dbReference>
<keyword evidence="3" id="KW-1185">Reference proteome</keyword>
<comment type="caution">
    <text evidence="2">The sequence shown here is derived from an EMBL/GenBank/DDBJ whole genome shotgun (WGS) entry which is preliminary data.</text>
</comment>
<evidence type="ECO:0000259" key="1">
    <source>
        <dbReference type="Pfam" id="PF23275"/>
    </source>
</evidence>
<proteinExistence type="predicted"/>
<sequence length="833" mass="90715">MSARGVTYSGATTEAVMVGSYTLEMHYDPPMKVSEIRAGAEDINMLERRLLGRAEGMDEDFDSAAKEFTEVVKWDISTVSASDLATWMEVASSLRFCAAVTEEWADHVSTYKRERLRIINRWNDEAPAHEADLEDTEAVFQFVGQKTPAEKAGEALSALKEELESEEATAYGELESRSTEIMNDLKDGPTPEAVQRLIESGYVTWSYFNLGGDVETMPIDADPDEMADEVVEYLADPEGYDGDINEIVALLNNFGYVAVDRQNNGGTLTSEELAFLTDFYDALEEAGGTAGEHPGVLGVSHSIAEHNGIPSEQAEDLLGALGGGLLVLSDESLLGGYDKLPESVRNVVEGPDPEGSYDRLAWYPQMEPLTHLMEHANAELRGGEQFSVNLTQTVANELDVRNPDPDDEDDNRGNPLFFNNDAEILIGVSTRNEDANHAILTGEGPYEHPVHGLDSAMTVRALYTYNWPDDGATASELTNWIWEQSDGAPHEQERAGEAMAGLVDLFADPHFVNALSGTGYPVEGQIVDANGRTVDMVWEDASAGHLNSKLAWEWSELFSTHIDGFASEYGTPLADQGSGNDTTYWDPEHGLMLNPDARTNFVQQIMGDGDAASRVYTETLVYGHESLGSYTGAPGEDGFIPTDSAAQSGVLRGLVDVALEAEAERREENSDAAANYQNKVTGYAVDMFGAMLSEVPVPGSATAAEAFKIASKEEFNVEAYAAEQRVDNNTGEWEIQETVKLRMVQEIAMNDPAVMETLNASIPGLVQTDANGEYYIPASRLQWEVSPNEYSDTLRNAWQVASANGTITGGGDPDDAVEEYVSAYNTARGKINE</sequence>
<accession>A0ABV1ZT94</accession>
<feature type="domain" description="TPR repeat" evidence="1">
    <location>
        <begin position="263"/>
        <end position="480"/>
    </location>
</feature>
<reference evidence="2 3" key="1">
    <citation type="submission" date="2024-06" db="EMBL/GenBank/DDBJ databases">
        <authorList>
            <person name="Bataeva Y.V."/>
            <person name="Grigorian L.N."/>
            <person name="Solomentsev V.I."/>
        </authorList>
    </citation>
    <scope>NUCLEOTIDE SEQUENCE [LARGE SCALE GENOMIC DNA]</scope>
    <source>
        <strain evidence="3">SCPM-O-B-12605 (RCAM04882)</strain>
    </source>
</reference>
<evidence type="ECO:0000313" key="2">
    <source>
        <dbReference type="EMBL" id="MES0833931.1"/>
    </source>
</evidence>
<dbReference type="RefSeq" id="WP_352983233.1">
    <property type="nucleotide sequence ID" value="NZ_JBEQNA010000005.1"/>
</dbReference>
<name>A0ABV1ZT94_9ACTN</name>
<organism evidence="2 3">
    <name type="scientific">Nocardiopsis tropica</name>
    <dbReference type="NCBI Taxonomy" id="109330"/>
    <lineage>
        <taxon>Bacteria</taxon>
        <taxon>Bacillati</taxon>
        <taxon>Actinomycetota</taxon>
        <taxon>Actinomycetes</taxon>
        <taxon>Streptosporangiales</taxon>
        <taxon>Nocardiopsidaceae</taxon>
        <taxon>Nocardiopsis</taxon>
    </lineage>
</organism>
<dbReference type="Proteomes" id="UP001432401">
    <property type="component" value="Unassembled WGS sequence"/>
</dbReference>